<comment type="caution">
    <text evidence="1">The sequence shown here is derived from an EMBL/GenBank/DDBJ whole genome shotgun (WGS) entry which is preliminary data.</text>
</comment>
<proteinExistence type="predicted"/>
<dbReference type="Proteomes" id="UP000821866">
    <property type="component" value="Unassembled WGS sequence"/>
</dbReference>
<keyword evidence="2" id="KW-1185">Reference proteome</keyword>
<reference evidence="1" key="1">
    <citation type="journal article" date="2020" name="Cell">
        <title>Large-Scale Comparative Analyses of Tick Genomes Elucidate Their Genetic Diversity and Vector Capacities.</title>
        <authorList>
            <consortium name="Tick Genome and Microbiome Consortium (TIGMIC)"/>
            <person name="Jia N."/>
            <person name="Wang J."/>
            <person name="Shi W."/>
            <person name="Du L."/>
            <person name="Sun Y."/>
            <person name="Zhan W."/>
            <person name="Jiang J.F."/>
            <person name="Wang Q."/>
            <person name="Zhang B."/>
            <person name="Ji P."/>
            <person name="Bell-Sakyi L."/>
            <person name="Cui X.M."/>
            <person name="Yuan T.T."/>
            <person name="Jiang B.G."/>
            <person name="Yang W.F."/>
            <person name="Lam T.T."/>
            <person name="Chang Q.C."/>
            <person name="Ding S.J."/>
            <person name="Wang X.J."/>
            <person name="Zhu J.G."/>
            <person name="Ruan X.D."/>
            <person name="Zhao L."/>
            <person name="Wei J.T."/>
            <person name="Ye R.Z."/>
            <person name="Que T.C."/>
            <person name="Du C.H."/>
            <person name="Zhou Y.H."/>
            <person name="Cheng J.X."/>
            <person name="Dai P.F."/>
            <person name="Guo W.B."/>
            <person name="Han X.H."/>
            <person name="Huang E.J."/>
            <person name="Li L.F."/>
            <person name="Wei W."/>
            <person name="Gao Y.C."/>
            <person name="Liu J.Z."/>
            <person name="Shao H.Z."/>
            <person name="Wang X."/>
            <person name="Wang C.C."/>
            <person name="Yang T.C."/>
            <person name="Huo Q.B."/>
            <person name="Li W."/>
            <person name="Chen H.Y."/>
            <person name="Chen S.E."/>
            <person name="Zhou L.G."/>
            <person name="Ni X.B."/>
            <person name="Tian J.H."/>
            <person name="Sheng Y."/>
            <person name="Liu T."/>
            <person name="Pan Y.S."/>
            <person name="Xia L.Y."/>
            <person name="Li J."/>
            <person name="Zhao F."/>
            <person name="Cao W.C."/>
        </authorList>
    </citation>
    <scope>NUCLEOTIDE SEQUENCE</scope>
    <source>
        <strain evidence="1">Rmic-2018</strain>
    </source>
</reference>
<dbReference type="VEuPathDB" id="VectorBase:LOC119169685"/>
<reference evidence="1" key="2">
    <citation type="submission" date="2021-09" db="EMBL/GenBank/DDBJ databases">
        <authorList>
            <person name="Jia N."/>
            <person name="Wang J."/>
            <person name="Shi W."/>
            <person name="Du L."/>
            <person name="Sun Y."/>
            <person name="Zhan W."/>
            <person name="Jiang J."/>
            <person name="Wang Q."/>
            <person name="Zhang B."/>
            <person name="Ji P."/>
            <person name="Sakyi L.B."/>
            <person name="Cui X."/>
            <person name="Yuan T."/>
            <person name="Jiang B."/>
            <person name="Yang W."/>
            <person name="Lam T.T.-Y."/>
            <person name="Chang Q."/>
            <person name="Ding S."/>
            <person name="Wang X."/>
            <person name="Zhu J."/>
            <person name="Ruan X."/>
            <person name="Zhao L."/>
            <person name="Wei J."/>
            <person name="Que T."/>
            <person name="Du C."/>
            <person name="Cheng J."/>
            <person name="Dai P."/>
            <person name="Han X."/>
            <person name="Huang E."/>
            <person name="Gao Y."/>
            <person name="Liu J."/>
            <person name="Shao H."/>
            <person name="Ye R."/>
            <person name="Li L."/>
            <person name="Wei W."/>
            <person name="Wang X."/>
            <person name="Wang C."/>
            <person name="Huo Q."/>
            <person name="Li W."/>
            <person name="Guo W."/>
            <person name="Chen H."/>
            <person name="Chen S."/>
            <person name="Zhou L."/>
            <person name="Zhou L."/>
            <person name="Ni X."/>
            <person name="Tian J."/>
            <person name="Zhou Y."/>
            <person name="Sheng Y."/>
            <person name="Liu T."/>
            <person name="Pan Y."/>
            <person name="Xia L."/>
            <person name="Li J."/>
            <person name="Zhao F."/>
            <person name="Cao W."/>
        </authorList>
    </citation>
    <scope>NUCLEOTIDE SEQUENCE</scope>
    <source>
        <strain evidence="1">Rmic-2018</strain>
        <tissue evidence="1">Larvae</tissue>
    </source>
</reference>
<dbReference type="EMBL" id="JABSTU010000007">
    <property type="protein sequence ID" value="KAH8026506.1"/>
    <property type="molecule type" value="Genomic_DNA"/>
</dbReference>
<sequence length="250" mass="27734">MMAVKPLASVHDSILYTCSAASSDPQPLNIRFLINFRNLTDFCRDGLKCKAPPITRSRFNVVRGPLVIYDSQSYTAKSRNVSSQLEFGSTVPVEGTVSCAFENAHGNVLANLYGFFNISQHILPNNVNASQLCVLQQGCRLEEKHCLGLNHENCSQCQAGMGFDSFYHLCFDPRQIDQSCVFLHQCTQSDPRSLCKLRVCRCRPRHEYKPEGCQPQVGLGYLCGPGTYCSTPLATCVKHACVCPEVRSIV</sequence>
<organism evidence="1 2">
    <name type="scientific">Rhipicephalus microplus</name>
    <name type="common">Cattle tick</name>
    <name type="synonym">Boophilus microplus</name>
    <dbReference type="NCBI Taxonomy" id="6941"/>
    <lineage>
        <taxon>Eukaryota</taxon>
        <taxon>Metazoa</taxon>
        <taxon>Ecdysozoa</taxon>
        <taxon>Arthropoda</taxon>
        <taxon>Chelicerata</taxon>
        <taxon>Arachnida</taxon>
        <taxon>Acari</taxon>
        <taxon>Parasitiformes</taxon>
        <taxon>Ixodida</taxon>
        <taxon>Ixodoidea</taxon>
        <taxon>Ixodidae</taxon>
        <taxon>Rhipicephalinae</taxon>
        <taxon>Rhipicephalus</taxon>
        <taxon>Boophilus</taxon>
    </lineage>
</organism>
<name>A0A9J6DX66_RHIMP</name>
<evidence type="ECO:0000313" key="2">
    <source>
        <dbReference type="Proteomes" id="UP000821866"/>
    </source>
</evidence>
<protein>
    <submittedName>
        <fullName evidence="1">Uncharacterized protein</fullName>
    </submittedName>
</protein>
<gene>
    <name evidence="1" type="ORF">HPB51_021118</name>
</gene>
<evidence type="ECO:0000313" key="1">
    <source>
        <dbReference type="EMBL" id="KAH8026506.1"/>
    </source>
</evidence>
<dbReference type="AlphaFoldDB" id="A0A9J6DX66"/>
<accession>A0A9J6DX66</accession>